<dbReference type="STRING" id="7918.ENSLOCP00000009848"/>
<accession>W5MN89</accession>
<feature type="domain" description="Laminin G" evidence="7">
    <location>
        <begin position="48"/>
        <end position="222"/>
    </location>
</feature>
<dbReference type="Proteomes" id="UP000018468">
    <property type="component" value="Linkage group LG14"/>
</dbReference>
<feature type="domain" description="Laminin G" evidence="7">
    <location>
        <begin position="233"/>
        <end position="411"/>
    </location>
</feature>
<dbReference type="InterPro" id="IPR051145">
    <property type="entry name" value="GAS-SHBG-PROS"/>
</dbReference>
<dbReference type="GeneTree" id="ENSGT00940000154035"/>
<feature type="signal peptide" evidence="6">
    <location>
        <begin position="1"/>
        <end position="22"/>
    </location>
</feature>
<evidence type="ECO:0000313" key="9">
    <source>
        <dbReference type="Proteomes" id="UP000018468"/>
    </source>
</evidence>
<feature type="chain" id="PRO_5004866285" evidence="6">
    <location>
        <begin position="23"/>
        <end position="421"/>
    </location>
</feature>
<proteinExistence type="predicted"/>
<evidence type="ECO:0000259" key="7">
    <source>
        <dbReference type="PROSITE" id="PS50025"/>
    </source>
</evidence>
<dbReference type="KEGG" id="loc:102698566"/>
<dbReference type="eggNOG" id="ENOG502QT2N">
    <property type="taxonomic scope" value="Eukaryota"/>
</dbReference>
<keyword evidence="2" id="KW-0964">Secreted</keyword>
<dbReference type="OrthoDB" id="6275838at2759"/>
<evidence type="ECO:0000256" key="6">
    <source>
        <dbReference type="SAM" id="SignalP"/>
    </source>
</evidence>
<organism evidence="8 9">
    <name type="scientific">Lepisosteus oculatus</name>
    <name type="common">Spotted gar</name>
    <dbReference type="NCBI Taxonomy" id="7918"/>
    <lineage>
        <taxon>Eukaryota</taxon>
        <taxon>Metazoa</taxon>
        <taxon>Chordata</taxon>
        <taxon>Craniata</taxon>
        <taxon>Vertebrata</taxon>
        <taxon>Euteleostomi</taxon>
        <taxon>Actinopterygii</taxon>
        <taxon>Neopterygii</taxon>
        <taxon>Holostei</taxon>
        <taxon>Semionotiformes</taxon>
        <taxon>Lepisosteidae</taxon>
        <taxon>Lepisosteus</taxon>
    </lineage>
</organism>
<comment type="subcellular location">
    <subcellularLocation>
        <location evidence="1">Secreted</location>
    </subcellularLocation>
</comment>
<dbReference type="RefSeq" id="XP_015216776.1">
    <property type="nucleotide sequence ID" value="XM_015361290.2"/>
</dbReference>
<dbReference type="CDD" id="cd00110">
    <property type="entry name" value="LamG"/>
    <property type="match status" value="1"/>
</dbReference>
<reference evidence="8" key="3">
    <citation type="submission" date="2025-09" db="UniProtKB">
        <authorList>
            <consortium name="Ensembl"/>
        </authorList>
    </citation>
    <scope>IDENTIFICATION</scope>
</reference>
<keyword evidence="3 5" id="KW-1015">Disulfide bond</keyword>
<dbReference type="PANTHER" id="PTHR24040:SF15">
    <property type="entry name" value="VITAMIN K-DEPENDENT PROTEIN S-LIKE"/>
    <property type="match status" value="1"/>
</dbReference>
<dbReference type="GO" id="GO:0005576">
    <property type="term" value="C:extracellular region"/>
    <property type="evidence" value="ECO:0007669"/>
    <property type="project" value="UniProtKB-SubCell"/>
</dbReference>
<evidence type="ECO:0000256" key="4">
    <source>
        <dbReference type="ARBA" id="ARBA00023180"/>
    </source>
</evidence>
<dbReference type="OMA" id="HMEFQFS"/>
<dbReference type="InParanoid" id="W5MN89"/>
<protein>
    <submittedName>
        <fullName evidence="8">Vitamin K-dependent protein S-like</fullName>
    </submittedName>
</protein>
<keyword evidence="9" id="KW-1185">Reference proteome</keyword>
<comment type="caution">
    <text evidence="5">Lacks conserved residue(s) required for the propagation of feature annotation.</text>
</comment>
<dbReference type="HOGENOM" id="CLU_063172_0_0_1"/>
<dbReference type="Pfam" id="PF00054">
    <property type="entry name" value="Laminin_G_1"/>
    <property type="match status" value="1"/>
</dbReference>
<dbReference type="EMBL" id="AHAT01015290">
    <property type="status" value="NOT_ANNOTATED_CDS"/>
    <property type="molecule type" value="Genomic_DNA"/>
</dbReference>
<keyword evidence="6" id="KW-0732">Signal</keyword>
<evidence type="ECO:0000256" key="3">
    <source>
        <dbReference type="ARBA" id="ARBA00023157"/>
    </source>
</evidence>
<evidence type="ECO:0000256" key="1">
    <source>
        <dbReference type="ARBA" id="ARBA00004613"/>
    </source>
</evidence>
<dbReference type="Ensembl" id="ENSLOCT00000009860.1">
    <property type="protein sequence ID" value="ENSLOCP00000009848.1"/>
    <property type="gene ID" value="ENSLOCG00000008107.1"/>
</dbReference>
<dbReference type="GeneID" id="102698566"/>
<reference evidence="8" key="2">
    <citation type="submission" date="2025-08" db="UniProtKB">
        <authorList>
            <consortium name="Ensembl"/>
        </authorList>
    </citation>
    <scope>IDENTIFICATION</scope>
</reference>
<evidence type="ECO:0000256" key="2">
    <source>
        <dbReference type="ARBA" id="ARBA00022525"/>
    </source>
</evidence>
<keyword evidence="4" id="KW-0325">Glycoprotein</keyword>
<reference evidence="9" key="1">
    <citation type="submission" date="2011-12" db="EMBL/GenBank/DDBJ databases">
        <title>The Draft Genome of Lepisosteus oculatus.</title>
        <authorList>
            <consortium name="The Broad Institute Genome Assembly &amp; Analysis Group"/>
            <consortium name="Computational R&amp;D Group"/>
            <consortium name="and Sequencing Platform"/>
            <person name="Di Palma F."/>
            <person name="Alfoldi J."/>
            <person name="Johnson J."/>
            <person name="Berlin A."/>
            <person name="Gnerre S."/>
            <person name="Jaffe D."/>
            <person name="MacCallum I."/>
            <person name="Young S."/>
            <person name="Walker B.J."/>
            <person name="Lander E.S."/>
            <person name="Lindblad-Toh K."/>
        </authorList>
    </citation>
    <scope>NUCLEOTIDE SEQUENCE [LARGE SCALE GENOMIC DNA]</scope>
</reference>
<dbReference type="InterPro" id="IPR013320">
    <property type="entry name" value="ConA-like_dom_sf"/>
</dbReference>
<dbReference type="Bgee" id="ENSLOCG00000008107">
    <property type="expression patterns" value="Expressed in testis and 10 other cell types or tissues"/>
</dbReference>
<name>W5MN89_LEPOC</name>
<dbReference type="PROSITE" id="PS50025">
    <property type="entry name" value="LAM_G_DOMAIN"/>
    <property type="match status" value="2"/>
</dbReference>
<dbReference type="AlphaFoldDB" id="W5MN89"/>
<dbReference type="SUPFAM" id="SSF49899">
    <property type="entry name" value="Concanavalin A-like lectins/glucanases"/>
    <property type="match status" value="2"/>
</dbReference>
<sequence>MEVLIQAFILVLFAQWENCIEAGSLETSQITQAENSCFPFDEMKPSHLLYTGNSTSGTVPVLQFKISEITSFESEFEVRTFDPEGIIFFGDMGGEHNWFLLALHENLLEIQIQNNVARATVDMGLNISDGEWRKITVLKQDSSVIVKVGNERVLKVFEPGLHTDINREAGFLRIAIGALFPNSSMTLAFKPHFDGCLRNWNWVKKDAGILKQLLESSESQRCWQNIAPGTYFPGFGAGVFESQVFFSNSTDPDAEGWNLVVELAFRPVVDHGVLFAIVDSQNNISFSVSMDRTTKNLILTIGNRIAGSLNSPPSLCSGESQFQQLTLTETKLNMIWGTDEKMWNISGESFEALQSAWKQPGTMVSLGGLPESCSAAASSYFHGCMQVKIQGNPVDLDKASVKHGGIRSHSCPSTLDLGDGK</sequence>
<feature type="disulfide bond" evidence="5">
    <location>
        <begin position="384"/>
        <end position="411"/>
    </location>
</feature>
<dbReference type="PANTHER" id="PTHR24040">
    <property type="entry name" value="LAMININ G-LIKE DOMAIN-CONTAINING PROTEIN"/>
    <property type="match status" value="1"/>
</dbReference>
<dbReference type="Gene3D" id="2.60.120.200">
    <property type="match status" value="2"/>
</dbReference>
<evidence type="ECO:0000313" key="8">
    <source>
        <dbReference type="Ensembl" id="ENSLOCP00000009848.1"/>
    </source>
</evidence>
<dbReference type="SMART" id="SM00282">
    <property type="entry name" value="LamG"/>
    <property type="match status" value="2"/>
</dbReference>
<evidence type="ECO:0000256" key="5">
    <source>
        <dbReference type="PROSITE-ProRule" id="PRU00122"/>
    </source>
</evidence>
<dbReference type="InterPro" id="IPR001791">
    <property type="entry name" value="Laminin_G"/>
</dbReference>